<protein>
    <submittedName>
        <fullName evidence="1">Uncharacterized protein</fullName>
    </submittedName>
</protein>
<organism evidence="1 2">
    <name type="scientific">Oculimacula yallundae</name>
    <dbReference type="NCBI Taxonomy" id="86028"/>
    <lineage>
        <taxon>Eukaryota</taxon>
        <taxon>Fungi</taxon>
        <taxon>Dikarya</taxon>
        <taxon>Ascomycota</taxon>
        <taxon>Pezizomycotina</taxon>
        <taxon>Leotiomycetes</taxon>
        <taxon>Helotiales</taxon>
        <taxon>Ploettnerulaceae</taxon>
        <taxon>Oculimacula</taxon>
    </lineage>
</organism>
<evidence type="ECO:0000313" key="2">
    <source>
        <dbReference type="Proteomes" id="UP001595075"/>
    </source>
</evidence>
<sequence>MLHTQYPTSLLRCPKVRSSFTNTTVRLGRRISTFCSPRRYSQYCTIPPAVPNKIISIQCSTTKSIGKDVRKSG</sequence>
<accession>A0ABR4CJG0</accession>
<comment type="caution">
    <text evidence="1">The sequence shown here is derived from an EMBL/GenBank/DDBJ whole genome shotgun (WGS) entry which is preliminary data.</text>
</comment>
<keyword evidence="2" id="KW-1185">Reference proteome</keyword>
<reference evidence="1 2" key="1">
    <citation type="journal article" date="2024" name="Commun. Biol.">
        <title>Comparative genomic analysis of thermophilic fungi reveals convergent evolutionary adaptations and gene losses.</title>
        <authorList>
            <person name="Steindorff A.S."/>
            <person name="Aguilar-Pontes M.V."/>
            <person name="Robinson A.J."/>
            <person name="Andreopoulos B."/>
            <person name="LaButti K."/>
            <person name="Kuo A."/>
            <person name="Mondo S."/>
            <person name="Riley R."/>
            <person name="Otillar R."/>
            <person name="Haridas S."/>
            <person name="Lipzen A."/>
            <person name="Grimwood J."/>
            <person name="Schmutz J."/>
            <person name="Clum A."/>
            <person name="Reid I.D."/>
            <person name="Moisan M.C."/>
            <person name="Butler G."/>
            <person name="Nguyen T.T.M."/>
            <person name="Dewar K."/>
            <person name="Conant G."/>
            <person name="Drula E."/>
            <person name="Henrissat B."/>
            <person name="Hansel C."/>
            <person name="Singer S."/>
            <person name="Hutchinson M.I."/>
            <person name="de Vries R.P."/>
            <person name="Natvig D.O."/>
            <person name="Powell A.J."/>
            <person name="Tsang A."/>
            <person name="Grigoriev I.V."/>
        </authorList>
    </citation>
    <scope>NUCLEOTIDE SEQUENCE [LARGE SCALE GENOMIC DNA]</scope>
    <source>
        <strain evidence="1 2">CBS 494.80</strain>
    </source>
</reference>
<evidence type="ECO:0000313" key="1">
    <source>
        <dbReference type="EMBL" id="KAL2070100.1"/>
    </source>
</evidence>
<name>A0ABR4CJG0_9HELO</name>
<dbReference type="Proteomes" id="UP001595075">
    <property type="component" value="Unassembled WGS sequence"/>
</dbReference>
<proteinExistence type="predicted"/>
<gene>
    <name evidence="1" type="ORF">VTL71DRAFT_14780</name>
</gene>
<dbReference type="EMBL" id="JAZHXI010000007">
    <property type="protein sequence ID" value="KAL2070100.1"/>
    <property type="molecule type" value="Genomic_DNA"/>
</dbReference>